<dbReference type="RefSeq" id="WP_212978935.1">
    <property type="nucleotide sequence ID" value="NZ_AP025343.1"/>
</dbReference>
<evidence type="ECO:0000259" key="3">
    <source>
        <dbReference type="Pfam" id="PF08338"/>
    </source>
</evidence>
<dbReference type="Proteomes" id="UP000682811">
    <property type="component" value="Unassembled WGS sequence"/>
</dbReference>
<dbReference type="AlphaFoldDB" id="A0A920CP54"/>
<evidence type="ECO:0000313" key="4">
    <source>
        <dbReference type="EMBL" id="GIO48251.1"/>
    </source>
</evidence>
<reference evidence="4 5" key="1">
    <citation type="submission" date="2021-03" db="EMBL/GenBank/DDBJ databases">
        <title>Antimicrobial resistance genes in bacteria isolated from Japanese honey, and their potential for conferring macrolide and lincosamide resistance in the American foulbrood pathogen Paenibacillus larvae.</title>
        <authorList>
            <person name="Okamoto M."/>
            <person name="Kumagai M."/>
            <person name="Kanamori H."/>
            <person name="Takamatsu D."/>
        </authorList>
    </citation>
    <scope>NUCLEOTIDE SEQUENCE [LARGE SCALE GENOMIC DNA]</scope>
    <source>
        <strain evidence="4 5">J34TS1</strain>
    </source>
</reference>
<dbReference type="PANTHER" id="PTHR11092">
    <property type="entry name" value="SUGAR NUCLEOTIDE EPIMERASE RELATED"/>
    <property type="match status" value="1"/>
</dbReference>
<dbReference type="InterPro" id="IPR010099">
    <property type="entry name" value="SDR39U1"/>
</dbReference>
<comment type="caution">
    <text evidence="4">The sequence shown here is derived from an EMBL/GenBank/DDBJ whole genome shotgun (WGS) entry which is preliminary data.</text>
</comment>
<dbReference type="Pfam" id="PF01370">
    <property type="entry name" value="Epimerase"/>
    <property type="match status" value="1"/>
</dbReference>
<dbReference type="NCBIfam" id="TIGR01777">
    <property type="entry name" value="yfcH"/>
    <property type="match status" value="1"/>
</dbReference>
<dbReference type="InterPro" id="IPR013549">
    <property type="entry name" value="DUF1731"/>
</dbReference>
<evidence type="ECO:0000256" key="1">
    <source>
        <dbReference type="ARBA" id="ARBA00009353"/>
    </source>
</evidence>
<accession>A0A920CP54</accession>
<dbReference type="Pfam" id="PF08338">
    <property type="entry name" value="DUF1731"/>
    <property type="match status" value="1"/>
</dbReference>
<protein>
    <submittedName>
        <fullName evidence="4">Epimerase</fullName>
    </submittedName>
</protein>
<dbReference type="PANTHER" id="PTHR11092:SF0">
    <property type="entry name" value="EPIMERASE FAMILY PROTEIN SDR39U1"/>
    <property type="match status" value="1"/>
</dbReference>
<comment type="similarity">
    <text evidence="1">Belongs to the NAD(P)-dependent epimerase/dehydratase family. SDR39U1 subfamily.</text>
</comment>
<dbReference type="Gene3D" id="3.40.50.720">
    <property type="entry name" value="NAD(P)-binding Rossmann-like Domain"/>
    <property type="match status" value="1"/>
</dbReference>
<keyword evidence="5" id="KW-1185">Reference proteome</keyword>
<proteinExistence type="inferred from homology"/>
<organism evidence="4 5">
    <name type="scientific">Paenibacillus azoreducens</name>
    <dbReference type="NCBI Taxonomy" id="116718"/>
    <lineage>
        <taxon>Bacteria</taxon>
        <taxon>Bacillati</taxon>
        <taxon>Bacillota</taxon>
        <taxon>Bacilli</taxon>
        <taxon>Bacillales</taxon>
        <taxon>Paenibacillaceae</taxon>
        <taxon>Paenibacillus</taxon>
    </lineage>
</organism>
<dbReference type="InterPro" id="IPR036291">
    <property type="entry name" value="NAD(P)-bd_dom_sf"/>
</dbReference>
<evidence type="ECO:0000259" key="2">
    <source>
        <dbReference type="Pfam" id="PF01370"/>
    </source>
</evidence>
<name>A0A920CP54_9BACL</name>
<gene>
    <name evidence="4" type="ORF">J34TS1_30160</name>
</gene>
<feature type="domain" description="DUF1731" evidence="3">
    <location>
        <begin position="248"/>
        <end position="294"/>
    </location>
</feature>
<evidence type="ECO:0000313" key="5">
    <source>
        <dbReference type="Proteomes" id="UP000682811"/>
    </source>
</evidence>
<dbReference type="EMBL" id="BORT01000012">
    <property type="protein sequence ID" value="GIO48251.1"/>
    <property type="molecule type" value="Genomic_DNA"/>
</dbReference>
<sequence length="303" mass="33491">MKIAICGGTGFIGQVLAAYLLKQGHQVTILTRNVPATVPVGFSYLTWQQVEATPDLLAGTEAIVNLAGSSLNQRWTAKGKKSIIDSRMTTVRATAKLVQALHPKPEVVVQASAIAIYGTSLTETFTEDSPHHVVDFPSSVVKEWEDAADQIRDVRQVKLRTGVVLGNNGGAYPLMKLPYMLGVGGKIGSGKQWVSWIHLHDMIRLIEFCINRSDVVGPVNATAPEPVTNDEFGQIIGRVYHRPHWFPVPSFIMRTILGELSLIILEGQRVIPDKLLKHGFRFEYPKLPQALQDLRTNQAERKV</sequence>
<dbReference type="SUPFAM" id="SSF51735">
    <property type="entry name" value="NAD(P)-binding Rossmann-fold domains"/>
    <property type="match status" value="1"/>
</dbReference>
<dbReference type="InterPro" id="IPR001509">
    <property type="entry name" value="Epimerase_deHydtase"/>
</dbReference>
<feature type="domain" description="NAD-dependent epimerase/dehydratase" evidence="2">
    <location>
        <begin position="3"/>
        <end position="213"/>
    </location>
</feature>
<dbReference type="CDD" id="cd05242">
    <property type="entry name" value="SDR_a8"/>
    <property type="match status" value="1"/>
</dbReference>